<evidence type="ECO:0000313" key="2">
    <source>
        <dbReference type="Proteomes" id="UP000076532"/>
    </source>
</evidence>
<gene>
    <name evidence="1" type="ORF">FIBSPDRAFT_877793</name>
</gene>
<dbReference type="InterPro" id="IPR027417">
    <property type="entry name" value="P-loop_NTPase"/>
</dbReference>
<dbReference type="OrthoDB" id="6500128at2759"/>
<dbReference type="STRING" id="436010.A0A167VNF6"/>
<dbReference type="Proteomes" id="UP000076532">
    <property type="component" value="Unassembled WGS sequence"/>
</dbReference>
<organism evidence="1 2">
    <name type="scientific">Athelia psychrophila</name>
    <dbReference type="NCBI Taxonomy" id="1759441"/>
    <lineage>
        <taxon>Eukaryota</taxon>
        <taxon>Fungi</taxon>
        <taxon>Dikarya</taxon>
        <taxon>Basidiomycota</taxon>
        <taxon>Agaricomycotina</taxon>
        <taxon>Agaricomycetes</taxon>
        <taxon>Agaricomycetidae</taxon>
        <taxon>Atheliales</taxon>
        <taxon>Atheliaceae</taxon>
        <taxon>Athelia</taxon>
    </lineage>
</organism>
<dbReference type="GO" id="GO:0016787">
    <property type="term" value="F:hydrolase activity"/>
    <property type="evidence" value="ECO:0007669"/>
    <property type="project" value="UniProtKB-KW"/>
</dbReference>
<dbReference type="PANTHER" id="PTHR43394">
    <property type="entry name" value="ATP-DEPENDENT PERMEASE MDL1, MITOCHONDRIAL"/>
    <property type="match status" value="1"/>
</dbReference>
<dbReference type="GO" id="GO:0015421">
    <property type="term" value="F:ABC-type oligopeptide transporter activity"/>
    <property type="evidence" value="ECO:0007669"/>
    <property type="project" value="TreeGrafter"/>
</dbReference>
<dbReference type="Gene3D" id="3.40.50.300">
    <property type="entry name" value="P-loop containing nucleotide triphosphate hydrolases"/>
    <property type="match status" value="1"/>
</dbReference>
<accession>A0A167VNF6</accession>
<dbReference type="PANTHER" id="PTHR43394:SF1">
    <property type="entry name" value="ATP-BINDING CASSETTE SUB-FAMILY B MEMBER 10, MITOCHONDRIAL"/>
    <property type="match status" value="1"/>
</dbReference>
<sequence length="97" mass="11100">MRTTTSEPKVGLLLFDEPSASLDPTAEHDLFQRLRNLRGNKSMIFSSHRFGNLTRHADLILYMNDSVVVEEGTHDELLKRQGEYARIWGLQAQAFLP</sequence>
<keyword evidence="2" id="KW-1185">Reference proteome</keyword>
<dbReference type="SUPFAM" id="SSF52540">
    <property type="entry name" value="P-loop containing nucleoside triphosphate hydrolases"/>
    <property type="match status" value="1"/>
</dbReference>
<name>A0A167VNF6_9AGAM</name>
<protein>
    <submittedName>
        <fullName evidence="1">P-loop containing nucleoside triphosphate hydrolase protein</fullName>
    </submittedName>
</protein>
<dbReference type="EMBL" id="KV417855">
    <property type="protein sequence ID" value="KZP05201.1"/>
    <property type="molecule type" value="Genomic_DNA"/>
</dbReference>
<proteinExistence type="predicted"/>
<reference evidence="1 2" key="1">
    <citation type="journal article" date="2016" name="Mol. Biol. Evol.">
        <title>Comparative Genomics of Early-Diverging Mushroom-Forming Fungi Provides Insights into the Origins of Lignocellulose Decay Capabilities.</title>
        <authorList>
            <person name="Nagy L.G."/>
            <person name="Riley R."/>
            <person name="Tritt A."/>
            <person name="Adam C."/>
            <person name="Daum C."/>
            <person name="Floudas D."/>
            <person name="Sun H."/>
            <person name="Yadav J.S."/>
            <person name="Pangilinan J."/>
            <person name="Larsson K.H."/>
            <person name="Matsuura K."/>
            <person name="Barry K."/>
            <person name="Labutti K."/>
            <person name="Kuo R."/>
            <person name="Ohm R.A."/>
            <person name="Bhattacharya S.S."/>
            <person name="Shirouzu T."/>
            <person name="Yoshinaga Y."/>
            <person name="Martin F.M."/>
            <person name="Grigoriev I.V."/>
            <person name="Hibbett D.S."/>
        </authorList>
    </citation>
    <scope>NUCLEOTIDE SEQUENCE [LARGE SCALE GENOMIC DNA]</scope>
    <source>
        <strain evidence="1 2">CBS 109695</strain>
    </source>
</reference>
<keyword evidence="1" id="KW-0378">Hydrolase</keyword>
<dbReference type="InterPro" id="IPR039421">
    <property type="entry name" value="Type_1_exporter"/>
</dbReference>
<evidence type="ECO:0000313" key="1">
    <source>
        <dbReference type="EMBL" id="KZP05201.1"/>
    </source>
</evidence>
<dbReference type="AlphaFoldDB" id="A0A167VNF6"/>